<feature type="non-terminal residue" evidence="1">
    <location>
        <position position="184"/>
    </location>
</feature>
<reference evidence="1 2" key="1">
    <citation type="submission" date="2014-04" db="EMBL/GenBank/DDBJ databases">
        <authorList>
            <consortium name="DOE Joint Genome Institute"/>
            <person name="Kuo A."/>
            <person name="Zuccaro A."/>
            <person name="Kohler A."/>
            <person name="Nagy L.G."/>
            <person name="Floudas D."/>
            <person name="Copeland A."/>
            <person name="Barry K.W."/>
            <person name="Cichocki N."/>
            <person name="Veneault-Fourrey C."/>
            <person name="LaButti K."/>
            <person name="Lindquist E.A."/>
            <person name="Lipzen A."/>
            <person name="Lundell T."/>
            <person name="Morin E."/>
            <person name="Murat C."/>
            <person name="Sun H."/>
            <person name="Tunlid A."/>
            <person name="Henrissat B."/>
            <person name="Grigoriev I.V."/>
            <person name="Hibbett D.S."/>
            <person name="Martin F."/>
            <person name="Nordberg H.P."/>
            <person name="Cantor M.N."/>
            <person name="Hua S.X."/>
        </authorList>
    </citation>
    <scope>NUCLEOTIDE SEQUENCE [LARGE SCALE GENOMIC DNA]</scope>
    <source>
        <strain evidence="1 2">MAFF 305830</strain>
    </source>
</reference>
<protein>
    <recommendedName>
        <fullName evidence="3">Reverse transcriptase domain-containing protein</fullName>
    </recommendedName>
</protein>
<keyword evidence="2" id="KW-1185">Reference proteome</keyword>
<name>A0A0C3BCK9_SERVB</name>
<reference evidence="2" key="2">
    <citation type="submission" date="2015-01" db="EMBL/GenBank/DDBJ databases">
        <title>Evolutionary Origins and Diversification of the Mycorrhizal Mutualists.</title>
        <authorList>
            <consortium name="DOE Joint Genome Institute"/>
            <consortium name="Mycorrhizal Genomics Consortium"/>
            <person name="Kohler A."/>
            <person name="Kuo A."/>
            <person name="Nagy L.G."/>
            <person name="Floudas D."/>
            <person name="Copeland A."/>
            <person name="Barry K.W."/>
            <person name="Cichocki N."/>
            <person name="Veneault-Fourrey C."/>
            <person name="LaButti K."/>
            <person name="Lindquist E.A."/>
            <person name="Lipzen A."/>
            <person name="Lundell T."/>
            <person name="Morin E."/>
            <person name="Murat C."/>
            <person name="Riley R."/>
            <person name="Ohm R."/>
            <person name="Sun H."/>
            <person name="Tunlid A."/>
            <person name="Henrissat B."/>
            <person name="Grigoriev I.V."/>
            <person name="Hibbett D.S."/>
            <person name="Martin F."/>
        </authorList>
    </citation>
    <scope>NUCLEOTIDE SEQUENCE [LARGE SCALE GENOMIC DNA]</scope>
    <source>
        <strain evidence="2">MAFF 305830</strain>
    </source>
</reference>
<dbReference type="OrthoDB" id="2205812at2759"/>
<dbReference type="EMBL" id="KN824287">
    <property type="protein sequence ID" value="KIM29864.1"/>
    <property type="molecule type" value="Genomic_DNA"/>
</dbReference>
<evidence type="ECO:0000313" key="2">
    <source>
        <dbReference type="Proteomes" id="UP000054097"/>
    </source>
</evidence>
<dbReference type="AlphaFoldDB" id="A0A0C3BCK9"/>
<proteinExistence type="predicted"/>
<evidence type="ECO:0000313" key="1">
    <source>
        <dbReference type="EMBL" id="KIM29864.1"/>
    </source>
</evidence>
<organism evidence="1 2">
    <name type="scientific">Serendipita vermifera MAFF 305830</name>
    <dbReference type="NCBI Taxonomy" id="933852"/>
    <lineage>
        <taxon>Eukaryota</taxon>
        <taxon>Fungi</taxon>
        <taxon>Dikarya</taxon>
        <taxon>Basidiomycota</taxon>
        <taxon>Agaricomycotina</taxon>
        <taxon>Agaricomycetes</taxon>
        <taxon>Sebacinales</taxon>
        <taxon>Serendipitaceae</taxon>
        <taxon>Serendipita</taxon>
    </lineage>
</organism>
<sequence>LRRSRIEGLPIHRMIDNAKVSSFADDTTLYVKETDDYQIIDECLDLFCAASTAKFNHEKTEIIPVGTKTFRESVVQTRTLCGKRLSDEIKIATDGTAVRILGAWQGNGVDASEKWDEILEKQLKVMKLWANSYPSALARARIAKALVVSRAFFLMTVNGISKKHLEMMEKNIRNFIWQGKKGPI</sequence>
<evidence type="ECO:0008006" key="3">
    <source>
        <dbReference type="Google" id="ProtNLM"/>
    </source>
</evidence>
<gene>
    <name evidence="1" type="ORF">M408DRAFT_54534</name>
</gene>
<dbReference type="Proteomes" id="UP000054097">
    <property type="component" value="Unassembled WGS sequence"/>
</dbReference>
<dbReference type="HOGENOM" id="CLU_077575_1_0_1"/>
<feature type="non-terminal residue" evidence="1">
    <location>
        <position position="1"/>
    </location>
</feature>
<accession>A0A0C3BCK9</accession>